<sequence>MPHCASFSVGEDGFTRAWSVRTGEFLCAVPPPYPVLHRDLVPRICCSNNWGGLYGNLGLCLAVRDEMHVYELKT</sequence>
<dbReference type="WBParaSite" id="SBAD_0000040901-mRNA-1">
    <property type="protein sequence ID" value="SBAD_0000040901-mRNA-1"/>
    <property type="gene ID" value="SBAD_0000040901"/>
</dbReference>
<name>A0A183I9U6_9BILA</name>
<evidence type="ECO:0000313" key="3">
    <source>
        <dbReference type="WBParaSite" id="SBAD_0000040901-mRNA-1"/>
    </source>
</evidence>
<reference evidence="1 2" key="2">
    <citation type="submission" date="2018-11" db="EMBL/GenBank/DDBJ databases">
        <authorList>
            <consortium name="Pathogen Informatics"/>
        </authorList>
    </citation>
    <scope>NUCLEOTIDE SEQUENCE [LARGE SCALE GENOMIC DNA]</scope>
</reference>
<evidence type="ECO:0000313" key="1">
    <source>
        <dbReference type="EMBL" id="VDO83068.1"/>
    </source>
</evidence>
<organism evidence="3">
    <name type="scientific">Soboliphyme baturini</name>
    <dbReference type="NCBI Taxonomy" id="241478"/>
    <lineage>
        <taxon>Eukaryota</taxon>
        <taxon>Metazoa</taxon>
        <taxon>Ecdysozoa</taxon>
        <taxon>Nematoda</taxon>
        <taxon>Enoplea</taxon>
        <taxon>Dorylaimia</taxon>
        <taxon>Dioctophymatida</taxon>
        <taxon>Dioctophymatoidea</taxon>
        <taxon>Soboliphymatidae</taxon>
        <taxon>Soboliphyme</taxon>
    </lineage>
</organism>
<accession>A0A183I9U6</accession>
<gene>
    <name evidence="1" type="ORF">SBAD_LOCUS390</name>
</gene>
<dbReference type="AlphaFoldDB" id="A0A183I9U6"/>
<dbReference type="Proteomes" id="UP000270296">
    <property type="component" value="Unassembled WGS sequence"/>
</dbReference>
<dbReference type="EMBL" id="UZAM01000929">
    <property type="protein sequence ID" value="VDO83068.1"/>
    <property type="molecule type" value="Genomic_DNA"/>
</dbReference>
<reference evidence="3" key="1">
    <citation type="submission" date="2016-06" db="UniProtKB">
        <authorList>
            <consortium name="WormBaseParasite"/>
        </authorList>
    </citation>
    <scope>IDENTIFICATION</scope>
</reference>
<protein>
    <submittedName>
        <fullName evidence="3">WD_REPEATS_REGION domain-containing protein</fullName>
    </submittedName>
</protein>
<proteinExistence type="predicted"/>
<evidence type="ECO:0000313" key="2">
    <source>
        <dbReference type="Proteomes" id="UP000270296"/>
    </source>
</evidence>
<keyword evidence="2" id="KW-1185">Reference proteome</keyword>
<dbReference type="OrthoDB" id="128867at2759"/>